<feature type="domain" description="CATSPERE second N-terminal" evidence="15">
    <location>
        <begin position="140"/>
        <end position="225"/>
    </location>
</feature>
<keyword evidence="9" id="KW-1015">Disulfide bond</keyword>
<evidence type="ECO:0000256" key="5">
    <source>
        <dbReference type="ARBA" id="ARBA00022846"/>
    </source>
</evidence>
<dbReference type="Pfam" id="PF22843">
    <property type="entry name" value="CATSPERE_NTD2"/>
    <property type="match status" value="1"/>
</dbReference>
<proteinExistence type="inferred from homology"/>
<dbReference type="InterPro" id="IPR053814">
    <property type="entry name" value="CATSPERD/E_C"/>
</dbReference>
<evidence type="ECO:0000259" key="17">
    <source>
        <dbReference type="Pfam" id="PF22850"/>
    </source>
</evidence>
<evidence type="ECO:0000256" key="9">
    <source>
        <dbReference type="ARBA" id="ARBA00023157"/>
    </source>
</evidence>
<evidence type="ECO:0000256" key="3">
    <source>
        <dbReference type="ARBA" id="ARBA00022692"/>
    </source>
</evidence>
<feature type="chain" id="PRO_5037617507" evidence="14">
    <location>
        <begin position="26"/>
        <end position="981"/>
    </location>
</feature>
<keyword evidence="8 13" id="KW-0472">Membrane</keyword>
<evidence type="ECO:0000256" key="1">
    <source>
        <dbReference type="ARBA" id="ARBA00010246"/>
    </source>
</evidence>
<dbReference type="InterPro" id="IPR053816">
    <property type="entry name" value="CATSPERE_beta-prop"/>
</dbReference>
<accession>A0A913Z789</accession>
<evidence type="ECO:0000256" key="4">
    <source>
        <dbReference type="ARBA" id="ARBA00022729"/>
    </source>
</evidence>
<evidence type="ECO:0000256" key="14">
    <source>
        <dbReference type="SAM" id="SignalP"/>
    </source>
</evidence>
<dbReference type="OrthoDB" id="5968869at2759"/>
<comment type="subcellular location">
    <subcellularLocation>
        <location evidence="12">Cell projection</location>
        <location evidence="12">Cilium</location>
        <location evidence="12">Flagellum membrane</location>
        <topology evidence="12">Single-pass type I membrane protein</topology>
    </subcellularLocation>
</comment>
<feature type="domain" description="CATSPERE beta-propeller" evidence="16">
    <location>
        <begin position="281"/>
        <end position="619"/>
    </location>
</feature>
<feature type="transmembrane region" description="Helical" evidence="13">
    <location>
        <begin position="943"/>
        <end position="963"/>
    </location>
</feature>
<feature type="domain" description="CATSPERD/E C-terminal" evidence="17">
    <location>
        <begin position="758"/>
        <end position="952"/>
    </location>
</feature>
<evidence type="ECO:0000256" key="7">
    <source>
        <dbReference type="ARBA" id="ARBA00023069"/>
    </source>
</evidence>
<name>A0A913Z789_PATMI</name>
<dbReference type="GeneID" id="119720903"/>
<dbReference type="OMA" id="CPPGRHI"/>
<feature type="signal peptide" evidence="14">
    <location>
        <begin position="1"/>
        <end position="25"/>
    </location>
</feature>
<dbReference type="InterPro" id="IPR053817">
    <property type="entry name" value="CATSPERE_NTD2"/>
</dbReference>
<keyword evidence="4 14" id="KW-0732">Signal</keyword>
<protein>
    <submittedName>
        <fullName evidence="18">Uncharacterized protein</fullName>
    </submittedName>
</protein>
<dbReference type="InterPro" id="IPR028751">
    <property type="entry name" value="CATSPERD/E"/>
</dbReference>
<dbReference type="GO" id="GO:0036128">
    <property type="term" value="C:CatSper complex"/>
    <property type="evidence" value="ECO:0007669"/>
    <property type="project" value="InterPro"/>
</dbReference>
<keyword evidence="19" id="KW-1185">Reference proteome</keyword>
<organism evidence="18 19">
    <name type="scientific">Patiria miniata</name>
    <name type="common">Bat star</name>
    <name type="synonym">Asterina miniata</name>
    <dbReference type="NCBI Taxonomy" id="46514"/>
    <lineage>
        <taxon>Eukaryota</taxon>
        <taxon>Metazoa</taxon>
        <taxon>Echinodermata</taxon>
        <taxon>Eleutherozoa</taxon>
        <taxon>Asterozoa</taxon>
        <taxon>Asteroidea</taxon>
        <taxon>Valvatacea</taxon>
        <taxon>Valvatida</taxon>
        <taxon>Asterinidae</taxon>
        <taxon>Patiria</taxon>
    </lineage>
</organism>
<evidence type="ECO:0000256" key="12">
    <source>
        <dbReference type="ARBA" id="ARBA00037793"/>
    </source>
</evidence>
<sequence>MTVKAVFVLFVRVAVLMGLHMLCLGECDDTTMMPCVWRIVASKSDVEAGFIGTNTPFQVFYLDTACAQEVQWEATDGCTVKNQSSPSTIVTCCYPGYHTITPTMQQSCNQCVSVGKTVAVRNNPLCYRWYAVSVNQAPIWHDRDPRPGQWTIETLRVWVIDWTEAGDEEQNNTATTPSQYSAVFTRKFHDNGQRPTVQQVHATNQQQLQVDNVTFNEDWGCWEVLVRIPVYSELELKIMGSPDRTVFACFIGDTTVLLTNNWLSVAIQGQTAQLHHFAGYPTRVVQDPCASHVAILLSQNLLLLTEDGFLTSRNLTLPLHLAQNLSLEVQSVAFTPTHLLLLIDSNVYGLHRTMENLTLIAGLTGQSVVKGRDWCIPPTLHRSHLAVSFNTSSLFLISTMSLNDHHLFSQEITLPLSVFQLLGFMTDLTIEIHDVALDSFSDTLGIAVMVTQNSRSSLVFLQYDITLTSWTHKPFWLDARNINGSVSMQFTSGAGKASFLFWDYKRLYFSDINGQYGAFTIRGSDSTMLTTSSSDFIKQVSISPSGDIVVLLSSNRLHYSIVGQATLIDLSAIELPATLTNLIFDQLGNLFIVIVDSENNNSSILYRRWQYPLNIEVAGMLHDLQIYCPFRRFQHTDPASMYYLDIGDVVELWACLTYPSDDDIRLQVVSSSPGLLDILEEDLGAYHPGWLAVNKTLTIKSSLKLSSFTGDVVLEVGPDQEDFGCKEQGSMVAHLSVGCPPGRHIRVRKPDTCLHFSNYTIPRNAYLEFDGSAPQDIKVVDYDWSAFTCPIIAHYQQPFRPFLDLFDHDEYVAEVNTNYVVTEEQGRTDFSYNTSMLQAGCHTLAPTLITNRSEEIIATDSYLDCFILNGTKDSAALHRQRYSVLNRTGVASVIWNAERNNSIYQFTATVVDPRYSFCRLQAKFAVLVYGHPAEEQLKPVTQVSLGTFALVTFALLLTSYLYFRKGHIKKLEQQLIDYDTD</sequence>
<keyword evidence="11" id="KW-0966">Cell projection</keyword>
<dbReference type="PANTHER" id="PTHR33722:SF1">
    <property type="entry name" value="CATION CHANNEL SPERM-ASSOCIATED AUXILIARY SUBUNIT DELTA"/>
    <property type="match status" value="1"/>
</dbReference>
<dbReference type="AlphaFoldDB" id="A0A913Z789"/>
<evidence type="ECO:0000256" key="6">
    <source>
        <dbReference type="ARBA" id="ARBA00022989"/>
    </source>
</evidence>
<dbReference type="RefSeq" id="XP_038046700.1">
    <property type="nucleotide sequence ID" value="XM_038190772.1"/>
</dbReference>
<dbReference type="GO" id="GO:0048240">
    <property type="term" value="P:sperm capacitation"/>
    <property type="evidence" value="ECO:0007669"/>
    <property type="project" value="TreeGrafter"/>
</dbReference>
<dbReference type="GO" id="GO:0030317">
    <property type="term" value="P:flagellated sperm motility"/>
    <property type="evidence" value="ECO:0007669"/>
    <property type="project" value="TreeGrafter"/>
</dbReference>
<keyword evidence="2" id="KW-1003">Cell membrane</keyword>
<keyword evidence="5" id="KW-0282">Flagellum</keyword>
<comment type="similarity">
    <text evidence="1">Belongs to the CATSPERD family.</text>
</comment>
<dbReference type="Proteomes" id="UP000887568">
    <property type="component" value="Unplaced"/>
</dbReference>
<evidence type="ECO:0000256" key="11">
    <source>
        <dbReference type="ARBA" id="ARBA00023273"/>
    </source>
</evidence>
<keyword evidence="6 13" id="KW-1133">Transmembrane helix</keyword>
<keyword evidence="10" id="KW-0325">Glycoprotein</keyword>
<dbReference type="PANTHER" id="PTHR33722">
    <property type="entry name" value="CATION CHANNEL SPERM-ASSOCIATED PROTEIN SUBUNIT DELTA-RELATED"/>
    <property type="match status" value="1"/>
</dbReference>
<dbReference type="GO" id="GO:0097228">
    <property type="term" value="C:sperm principal piece"/>
    <property type="evidence" value="ECO:0007669"/>
    <property type="project" value="TreeGrafter"/>
</dbReference>
<reference evidence="18" key="1">
    <citation type="submission" date="2022-11" db="UniProtKB">
        <authorList>
            <consortium name="EnsemblMetazoa"/>
        </authorList>
    </citation>
    <scope>IDENTIFICATION</scope>
</reference>
<evidence type="ECO:0000313" key="19">
    <source>
        <dbReference type="Proteomes" id="UP000887568"/>
    </source>
</evidence>
<evidence type="ECO:0000256" key="13">
    <source>
        <dbReference type="SAM" id="Phobius"/>
    </source>
</evidence>
<keyword evidence="7" id="KW-0969">Cilium</keyword>
<keyword evidence="3 13" id="KW-0812">Transmembrane</keyword>
<evidence type="ECO:0000259" key="16">
    <source>
        <dbReference type="Pfam" id="PF22844"/>
    </source>
</evidence>
<dbReference type="EnsemblMetazoa" id="XM_038190772.1">
    <property type="protein sequence ID" value="XP_038046700.1"/>
    <property type="gene ID" value="LOC119720903"/>
</dbReference>
<dbReference type="Pfam" id="PF22844">
    <property type="entry name" value="Beta-prop_CATSPERE"/>
    <property type="match status" value="1"/>
</dbReference>
<evidence type="ECO:0000256" key="8">
    <source>
        <dbReference type="ARBA" id="ARBA00023136"/>
    </source>
</evidence>
<dbReference type="Pfam" id="PF22850">
    <property type="entry name" value="CATSPERD-E_C"/>
    <property type="match status" value="1"/>
</dbReference>
<evidence type="ECO:0000313" key="18">
    <source>
        <dbReference type="EnsemblMetazoa" id="XP_038046700.1"/>
    </source>
</evidence>
<evidence type="ECO:0000256" key="10">
    <source>
        <dbReference type="ARBA" id="ARBA00023180"/>
    </source>
</evidence>
<evidence type="ECO:0000259" key="15">
    <source>
        <dbReference type="Pfam" id="PF22843"/>
    </source>
</evidence>
<evidence type="ECO:0000256" key="2">
    <source>
        <dbReference type="ARBA" id="ARBA00022475"/>
    </source>
</evidence>